<accession>A0A9Q3IE82</accession>
<keyword evidence="3" id="KW-1185">Reference proteome</keyword>
<comment type="caution">
    <text evidence="2">The sequence shown here is derived from an EMBL/GenBank/DDBJ whole genome shotgun (WGS) entry which is preliminary data.</text>
</comment>
<gene>
    <name evidence="2" type="ORF">O181_079711</name>
</gene>
<protein>
    <recommendedName>
        <fullName evidence="1">Retrovirus-related Pol polyprotein from transposon TNT 1-94-like beta-barrel domain-containing protein</fullName>
    </recommendedName>
</protein>
<reference evidence="2" key="1">
    <citation type="submission" date="2021-03" db="EMBL/GenBank/DDBJ databases">
        <title>Draft genome sequence of rust myrtle Austropuccinia psidii MF-1, a brazilian biotype.</title>
        <authorList>
            <person name="Quecine M.C."/>
            <person name="Pachon D.M.R."/>
            <person name="Bonatelli M.L."/>
            <person name="Correr F.H."/>
            <person name="Franceschini L.M."/>
            <person name="Leite T.F."/>
            <person name="Margarido G.R.A."/>
            <person name="Almeida C.A."/>
            <person name="Ferrarezi J.A."/>
            <person name="Labate C.A."/>
        </authorList>
    </citation>
    <scope>NUCLEOTIDE SEQUENCE</scope>
    <source>
        <strain evidence="2">MF-1</strain>
    </source>
</reference>
<evidence type="ECO:0000259" key="1">
    <source>
        <dbReference type="Pfam" id="PF22936"/>
    </source>
</evidence>
<proteinExistence type="predicted"/>
<dbReference type="Proteomes" id="UP000765509">
    <property type="component" value="Unassembled WGS sequence"/>
</dbReference>
<name>A0A9Q3IE82_9BASI</name>
<dbReference type="AlphaFoldDB" id="A0A9Q3IE82"/>
<dbReference type="OrthoDB" id="2663223at2759"/>
<feature type="domain" description="Retrovirus-related Pol polyprotein from transposon TNT 1-94-like beta-barrel" evidence="1">
    <location>
        <begin position="3"/>
        <end position="44"/>
    </location>
</feature>
<organism evidence="2 3">
    <name type="scientific">Austropuccinia psidii MF-1</name>
    <dbReference type="NCBI Taxonomy" id="1389203"/>
    <lineage>
        <taxon>Eukaryota</taxon>
        <taxon>Fungi</taxon>
        <taxon>Dikarya</taxon>
        <taxon>Basidiomycota</taxon>
        <taxon>Pucciniomycotina</taxon>
        <taxon>Pucciniomycetes</taxon>
        <taxon>Pucciniales</taxon>
        <taxon>Sphaerophragmiaceae</taxon>
        <taxon>Austropuccinia</taxon>
    </lineage>
</organism>
<sequence length="160" mass="18137">MSLMAFGTGSVEIFCKSQPVTLRDFLYVPKLSFNLISLLYLFKKKITVSQTEDKFNLECNNKKLLKGKIINKLFHMTYTLPTTLLTTNNQLLWHKRLGHPGTHVLKQTGLPFKDATCSVCEINKSHKQPFNHQFNSAVKLLDFIHLDLTGPIAPAVVSSF</sequence>
<dbReference type="InterPro" id="IPR054722">
    <property type="entry name" value="PolX-like_BBD"/>
</dbReference>
<dbReference type="Pfam" id="PF22936">
    <property type="entry name" value="Pol_BBD"/>
    <property type="match status" value="1"/>
</dbReference>
<evidence type="ECO:0000313" key="3">
    <source>
        <dbReference type="Proteomes" id="UP000765509"/>
    </source>
</evidence>
<evidence type="ECO:0000313" key="2">
    <source>
        <dbReference type="EMBL" id="MBW0539996.1"/>
    </source>
</evidence>
<dbReference type="EMBL" id="AVOT02044623">
    <property type="protein sequence ID" value="MBW0539996.1"/>
    <property type="molecule type" value="Genomic_DNA"/>
</dbReference>